<organism evidence="2 3">
    <name type="scientific">Phaeosphaeria nodorum (strain SN15 / ATCC MYA-4574 / FGSC 10173)</name>
    <name type="common">Glume blotch fungus</name>
    <name type="synonym">Parastagonospora nodorum</name>
    <dbReference type="NCBI Taxonomy" id="321614"/>
    <lineage>
        <taxon>Eukaryota</taxon>
        <taxon>Fungi</taxon>
        <taxon>Dikarya</taxon>
        <taxon>Ascomycota</taxon>
        <taxon>Pezizomycotina</taxon>
        <taxon>Dothideomycetes</taxon>
        <taxon>Pleosporomycetidae</taxon>
        <taxon>Pleosporales</taxon>
        <taxon>Pleosporineae</taxon>
        <taxon>Phaeosphaeriaceae</taxon>
        <taxon>Parastagonospora</taxon>
    </lineage>
</organism>
<proteinExistence type="predicted"/>
<dbReference type="EMBL" id="CH445345">
    <property type="protein sequence ID" value="EAT80375.1"/>
    <property type="molecule type" value="Genomic_DNA"/>
</dbReference>
<evidence type="ECO:0000313" key="2">
    <source>
        <dbReference type="EMBL" id="EAT80375.1"/>
    </source>
</evidence>
<dbReference type="InParanoid" id="Q0U8F1"/>
<accession>Q0U8F1</accession>
<evidence type="ECO:0000256" key="1">
    <source>
        <dbReference type="SAM" id="SignalP"/>
    </source>
</evidence>
<dbReference type="GeneID" id="5979105"/>
<evidence type="ECO:0000313" key="3">
    <source>
        <dbReference type="Proteomes" id="UP000001055"/>
    </source>
</evidence>
<reference evidence="3" key="1">
    <citation type="journal article" date="2007" name="Plant Cell">
        <title>Dothideomycete-plant interactions illuminated by genome sequencing and EST analysis of the wheat pathogen Stagonospora nodorum.</title>
        <authorList>
            <person name="Hane J.K."/>
            <person name="Lowe R.G."/>
            <person name="Solomon P.S."/>
            <person name="Tan K.C."/>
            <person name="Schoch C.L."/>
            <person name="Spatafora J.W."/>
            <person name="Crous P.W."/>
            <person name="Kodira C."/>
            <person name="Birren B.W."/>
            <person name="Galagan J.E."/>
            <person name="Torriani S.F."/>
            <person name="McDonald B.A."/>
            <person name="Oliver R.P."/>
        </authorList>
    </citation>
    <scope>NUCLEOTIDE SEQUENCE [LARGE SCALE GENOMIC DNA]</scope>
    <source>
        <strain evidence="3">SN15 / ATCC MYA-4574 / FGSC 10173</strain>
    </source>
</reference>
<name>Q0U8F1_PHANO</name>
<feature type="signal peptide" evidence="1">
    <location>
        <begin position="1"/>
        <end position="19"/>
    </location>
</feature>
<dbReference type="KEGG" id="pno:SNOG_11963"/>
<dbReference type="Proteomes" id="UP000001055">
    <property type="component" value="Unassembled WGS sequence"/>
</dbReference>
<sequence length="39" mass="4570">MSLLLLLLFNFELLRLSSSCYMILFFLRKKSLETVEAGE</sequence>
<dbReference type="HOGENOM" id="CLU_3320225_0_0_1"/>
<keyword evidence="1" id="KW-0732">Signal</keyword>
<gene>
    <name evidence="2" type="ORF">SNOG_11963</name>
</gene>
<feature type="chain" id="PRO_5004177589" evidence="1">
    <location>
        <begin position="20"/>
        <end position="39"/>
    </location>
</feature>
<dbReference type="AlphaFoldDB" id="Q0U8F1"/>
<protein>
    <submittedName>
        <fullName evidence="2">Uncharacterized protein</fullName>
    </submittedName>
</protein>
<dbReference type="RefSeq" id="XP_001802195.1">
    <property type="nucleotide sequence ID" value="XM_001802143.1"/>
</dbReference>